<reference evidence="3" key="1">
    <citation type="submission" date="2023-08" db="EMBL/GenBank/DDBJ databases">
        <title>Dental plaque isolates bound by oral lectin ZG16B.</title>
        <authorList>
            <person name="Ghosh S."/>
        </authorList>
    </citation>
    <scope>NUCLEOTIDE SEQUENCE</scope>
    <source>
        <strain evidence="3">DP3_5B</strain>
    </source>
</reference>
<dbReference type="InterPro" id="IPR015919">
    <property type="entry name" value="Cadherin-like_sf"/>
</dbReference>
<dbReference type="GO" id="GO:0005509">
    <property type="term" value="F:calcium ion binding"/>
    <property type="evidence" value="ECO:0007669"/>
    <property type="project" value="InterPro"/>
</dbReference>
<evidence type="ECO:0000313" key="3">
    <source>
        <dbReference type="EMBL" id="MDB6186771.1"/>
    </source>
</evidence>
<gene>
    <name evidence="3" type="ORF">PNO30_08350</name>
</gene>
<feature type="domain" description="Rib" evidence="2">
    <location>
        <begin position="209"/>
        <end position="277"/>
    </location>
</feature>
<dbReference type="Gene3D" id="2.60.40.10">
    <property type="entry name" value="Immunoglobulins"/>
    <property type="match status" value="1"/>
</dbReference>
<organism evidence="3 4">
    <name type="scientific">Gemella haemolysans</name>
    <dbReference type="NCBI Taxonomy" id="1379"/>
    <lineage>
        <taxon>Bacteria</taxon>
        <taxon>Bacillati</taxon>
        <taxon>Bacillota</taxon>
        <taxon>Bacilli</taxon>
        <taxon>Bacillales</taxon>
        <taxon>Gemellaceae</taxon>
        <taxon>Gemella</taxon>
    </lineage>
</organism>
<feature type="domain" description="Rib" evidence="2">
    <location>
        <begin position="12"/>
        <end position="94"/>
    </location>
</feature>
<name>A0AAW6B611_9BACL</name>
<sequence>VNVKVNVNKLSDEYNVTATEIEVNQNTPVTNDDLKAKVTATSKEGNVTGTDKISTVVPKSPISTANYGDQTISAVVTFKDGTTKEVIIPLKVKDVTAPTIQTPSNGQNWDLIAVEGENPNIDVTSEDNAGGSGVKSTTVTGLPDFLEYNEATKTIQFKAGITSVPSLSEGTDVEPHNVTITVVDNAGNETSTQVTITVKSMTTKYNAVPNQEKQTVSYGATPDAATSVDKTNLPEGTSYAWKTKPDTNTPGEKDGVVEVTYKDGSKDTVNVKVNVNKLSDEYNV</sequence>
<dbReference type="RefSeq" id="WP_271988006.1">
    <property type="nucleotide sequence ID" value="NZ_JAQMFS010000105.1"/>
</dbReference>
<evidence type="ECO:0000259" key="2">
    <source>
        <dbReference type="Pfam" id="PF08428"/>
    </source>
</evidence>
<dbReference type="AlphaFoldDB" id="A0AAW6B611"/>
<evidence type="ECO:0000313" key="4">
    <source>
        <dbReference type="Proteomes" id="UP001212217"/>
    </source>
</evidence>
<feature type="non-terminal residue" evidence="3">
    <location>
        <position position="284"/>
    </location>
</feature>
<comment type="caution">
    <text evidence="3">The sequence shown here is derived from an EMBL/GenBank/DDBJ whole genome shotgun (WGS) entry which is preliminary data.</text>
</comment>
<dbReference type="GO" id="GO:0016020">
    <property type="term" value="C:membrane"/>
    <property type="evidence" value="ECO:0007669"/>
    <property type="project" value="InterPro"/>
</dbReference>
<dbReference type="Proteomes" id="UP001212217">
    <property type="component" value="Unassembled WGS sequence"/>
</dbReference>
<protein>
    <submittedName>
        <fullName evidence="3">Rib/alpha-like domain-containing protein</fullName>
    </submittedName>
</protein>
<feature type="non-terminal residue" evidence="3">
    <location>
        <position position="1"/>
    </location>
</feature>
<dbReference type="InterPro" id="IPR013783">
    <property type="entry name" value="Ig-like_fold"/>
</dbReference>
<feature type="region of interest" description="Disordered" evidence="1">
    <location>
        <begin position="226"/>
        <end position="254"/>
    </location>
</feature>
<accession>A0AAW6B611</accession>
<dbReference type="InterPro" id="IPR012706">
    <property type="entry name" value="Rib_alpha_Esp_rpt"/>
</dbReference>
<dbReference type="Pfam" id="PF08428">
    <property type="entry name" value="Rib"/>
    <property type="match status" value="2"/>
</dbReference>
<dbReference type="SUPFAM" id="SSF49313">
    <property type="entry name" value="Cadherin-like"/>
    <property type="match status" value="1"/>
</dbReference>
<dbReference type="NCBIfam" id="TIGR02331">
    <property type="entry name" value="rib_alpha"/>
    <property type="match status" value="1"/>
</dbReference>
<dbReference type="InterPro" id="IPR059115">
    <property type="entry name" value="Rib"/>
</dbReference>
<dbReference type="EMBL" id="JAQMFS010000105">
    <property type="protein sequence ID" value="MDB6186771.1"/>
    <property type="molecule type" value="Genomic_DNA"/>
</dbReference>
<evidence type="ECO:0000256" key="1">
    <source>
        <dbReference type="SAM" id="MobiDB-lite"/>
    </source>
</evidence>
<proteinExistence type="predicted"/>